<sequence>MDFDDFLDNMDLFLRRKYVIRGTSLYYKGHLITSHLFEEHQKCVNLFLQSHELLSLSSRQEVNQVFVWQELKFCQDAVTSLPVGYRPCVTRSFLMIVGLHHYYLAVLVEAGYPTDQNQNLPPARPIPLLVEQGRATLRQLETEEVHMSRCCEESLTSTNRDVILTCPDQFCTQFSPRSRTGARETTSNGVVMSP</sequence>
<reference evidence="2 3" key="1">
    <citation type="submission" date="2019-01" db="EMBL/GenBank/DDBJ databases">
        <title>A draft genome assembly of the solar-powered sea slug Elysia chlorotica.</title>
        <authorList>
            <person name="Cai H."/>
            <person name="Li Q."/>
            <person name="Fang X."/>
            <person name="Li J."/>
            <person name="Curtis N.E."/>
            <person name="Altenburger A."/>
            <person name="Shibata T."/>
            <person name="Feng M."/>
            <person name="Maeda T."/>
            <person name="Schwartz J.A."/>
            <person name="Shigenobu S."/>
            <person name="Lundholm N."/>
            <person name="Nishiyama T."/>
            <person name="Yang H."/>
            <person name="Hasebe M."/>
            <person name="Li S."/>
            <person name="Pierce S.K."/>
            <person name="Wang J."/>
        </authorList>
    </citation>
    <scope>NUCLEOTIDE SEQUENCE [LARGE SCALE GENOMIC DNA]</scope>
    <source>
        <strain evidence="2">EC2010</strain>
        <tissue evidence="2">Whole organism of an adult</tissue>
    </source>
</reference>
<dbReference type="OrthoDB" id="10038586at2759"/>
<keyword evidence="3" id="KW-1185">Reference proteome</keyword>
<dbReference type="GO" id="GO:0005929">
    <property type="term" value="C:cilium"/>
    <property type="evidence" value="ECO:0007669"/>
    <property type="project" value="TreeGrafter"/>
</dbReference>
<dbReference type="Pfam" id="PF19032">
    <property type="entry name" value="Intu_longin_2"/>
    <property type="match status" value="1"/>
</dbReference>
<dbReference type="AlphaFoldDB" id="A0A433U0B0"/>
<evidence type="ECO:0000259" key="1">
    <source>
        <dbReference type="Pfam" id="PF19032"/>
    </source>
</evidence>
<gene>
    <name evidence="2" type="ORF">EGW08_004992</name>
</gene>
<dbReference type="InterPro" id="IPR039151">
    <property type="entry name" value="INTU"/>
</dbReference>
<dbReference type="GO" id="GO:0007399">
    <property type="term" value="P:nervous system development"/>
    <property type="evidence" value="ECO:0007669"/>
    <property type="project" value="TreeGrafter"/>
</dbReference>
<name>A0A433U0B0_ELYCH</name>
<feature type="non-terminal residue" evidence="2">
    <location>
        <position position="194"/>
    </location>
</feature>
<evidence type="ECO:0000313" key="2">
    <source>
        <dbReference type="EMBL" id="RUS87240.1"/>
    </source>
</evidence>
<dbReference type="Proteomes" id="UP000271974">
    <property type="component" value="Unassembled WGS sequence"/>
</dbReference>
<accession>A0A433U0B0</accession>
<comment type="caution">
    <text evidence="2">The sequence shown here is derived from an EMBL/GenBank/DDBJ whole genome shotgun (WGS) entry which is preliminary data.</text>
</comment>
<dbReference type="InterPro" id="IPR043988">
    <property type="entry name" value="CCZ1/INTU_longin_2"/>
</dbReference>
<proteinExistence type="predicted"/>
<dbReference type="GO" id="GO:0060271">
    <property type="term" value="P:cilium assembly"/>
    <property type="evidence" value="ECO:0007669"/>
    <property type="project" value="InterPro"/>
</dbReference>
<dbReference type="STRING" id="188477.A0A433U0B0"/>
<feature type="domain" description="CCZ1/INTU second Longin" evidence="1">
    <location>
        <begin position="20"/>
        <end position="136"/>
    </location>
</feature>
<evidence type="ECO:0000313" key="3">
    <source>
        <dbReference type="Proteomes" id="UP000271974"/>
    </source>
</evidence>
<organism evidence="2 3">
    <name type="scientific">Elysia chlorotica</name>
    <name type="common">Eastern emerald elysia</name>
    <name type="synonym">Sea slug</name>
    <dbReference type="NCBI Taxonomy" id="188477"/>
    <lineage>
        <taxon>Eukaryota</taxon>
        <taxon>Metazoa</taxon>
        <taxon>Spiralia</taxon>
        <taxon>Lophotrochozoa</taxon>
        <taxon>Mollusca</taxon>
        <taxon>Gastropoda</taxon>
        <taxon>Heterobranchia</taxon>
        <taxon>Euthyneura</taxon>
        <taxon>Panpulmonata</taxon>
        <taxon>Sacoglossa</taxon>
        <taxon>Placobranchoidea</taxon>
        <taxon>Plakobranchidae</taxon>
        <taxon>Elysia</taxon>
    </lineage>
</organism>
<dbReference type="GO" id="GO:0001736">
    <property type="term" value="P:establishment of planar polarity"/>
    <property type="evidence" value="ECO:0007669"/>
    <property type="project" value="InterPro"/>
</dbReference>
<dbReference type="GO" id="GO:0016192">
    <property type="term" value="P:vesicle-mediated transport"/>
    <property type="evidence" value="ECO:0007669"/>
    <property type="project" value="InterPro"/>
</dbReference>
<protein>
    <recommendedName>
        <fullName evidence="1">CCZ1/INTU second Longin domain-containing protein</fullName>
    </recommendedName>
</protein>
<dbReference type="EMBL" id="RQTK01000116">
    <property type="protein sequence ID" value="RUS87240.1"/>
    <property type="molecule type" value="Genomic_DNA"/>
</dbReference>
<dbReference type="PANTHER" id="PTHR21082">
    <property type="entry name" value="PROTEIN INTURNED"/>
    <property type="match status" value="1"/>
</dbReference>
<dbReference type="GO" id="GO:0005737">
    <property type="term" value="C:cytoplasm"/>
    <property type="evidence" value="ECO:0007669"/>
    <property type="project" value="TreeGrafter"/>
</dbReference>
<dbReference type="PANTHER" id="PTHR21082:SF4">
    <property type="entry name" value="PROTEIN INTURNED"/>
    <property type="match status" value="1"/>
</dbReference>